<feature type="compositionally biased region" description="Basic and acidic residues" evidence="1">
    <location>
        <begin position="83"/>
        <end position="94"/>
    </location>
</feature>
<organism evidence="2 3">
    <name type="scientific">Aspergillus neoniger (strain CBS 115656)</name>
    <dbReference type="NCBI Taxonomy" id="1448310"/>
    <lineage>
        <taxon>Eukaryota</taxon>
        <taxon>Fungi</taxon>
        <taxon>Dikarya</taxon>
        <taxon>Ascomycota</taxon>
        <taxon>Pezizomycotina</taxon>
        <taxon>Eurotiomycetes</taxon>
        <taxon>Eurotiomycetidae</taxon>
        <taxon>Eurotiales</taxon>
        <taxon>Aspergillaceae</taxon>
        <taxon>Aspergillus</taxon>
        <taxon>Aspergillus subgen. Circumdati</taxon>
    </lineage>
</organism>
<protein>
    <submittedName>
        <fullName evidence="2">Uncharacterized protein</fullName>
    </submittedName>
</protein>
<feature type="compositionally biased region" description="Polar residues" evidence="1">
    <location>
        <begin position="101"/>
        <end position="112"/>
    </location>
</feature>
<name>A0A318YS83_ASPNB</name>
<evidence type="ECO:0000313" key="2">
    <source>
        <dbReference type="EMBL" id="PYH37184.1"/>
    </source>
</evidence>
<dbReference type="GeneID" id="37121157"/>
<gene>
    <name evidence="2" type="ORF">BO87DRAFT_223032</name>
</gene>
<accession>A0A318YS83</accession>
<evidence type="ECO:0000313" key="3">
    <source>
        <dbReference type="Proteomes" id="UP000247647"/>
    </source>
</evidence>
<dbReference type="RefSeq" id="XP_025482662.1">
    <property type="nucleotide sequence ID" value="XM_025618701.1"/>
</dbReference>
<sequence>MQSVSWSVKLISPTSIRKEWGHVRDGDLLFSVLERERRRRRRRRRGGPRKVRLLLSSNEPILGLVPTQEQSTELGGSQWKGGGPREDDDFRSARDVLAPPTASTRSPRKTGSASLFPPTCFFPFAPEPPPRFLPRKTCRFLVDSCSYTKAKYDELRYFFSGLSPWRRVFAVSAGIPERH</sequence>
<proteinExistence type="predicted"/>
<dbReference type="Proteomes" id="UP000247647">
    <property type="component" value="Unassembled WGS sequence"/>
</dbReference>
<keyword evidence="3" id="KW-1185">Reference proteome</keyword>
<dbReference type="AlphaFoldDB" id="A0A318YS83"/>
<dbReference type="EMBL" id="KZ821451">
    <property type="protein sequence ID" value="PYH37184.1"/>
    <property type="molecule type" value="Genomic_DNA"/>
</dbReference>
<feature type="region of interest" description="Disordered" evidence="1">
    <location>
        <begin position="65"/>
        <end position="112"/>
    </location>
</feature>
<reference evidence="2" key="1">
    <citation type="submission" date="2016-12" db="EMBL/GenBank/DDBJ databases">
        <title>The genomes of Aspergillus section Nigri reveals drivers in fungal speciation.</title>
        <authorList>
            <consortium name="DOE Joint Genome Institute"/>
            <person name="Vesth T.C."/>
            <person name="Nybo J."/>
            <person name="Theobald S."/>
            <person name="Brandl J."/>
            <person name="Frisvad J.C."/>
            <person name="Nielsen K.F."/>
            <person name="Lyhne E.K."/>
            <person name="Kogle M.E."/>
            <person name="Kuo A."/>
            <person name="Riley R."/>
            <person name="Clum A."/>
            <person name="Nolan M."/>
            <person name="Lipzen A."/>
            <person name="Salamov A."/>
            <person name="Henrissat B."/>
            <person name="Wiebenga A."/>
            <person name="De Vries R.P."/>
            <person name="Grigoriev I.V."/>
            <person name="Mortensen U.H."/>
            <person name="Andersen M.R."/>
            <person name="Baker S.E."/>
        </authorList>
    </citation>
    <scope>NUCLEOTIDE SEQUENCE [LARGE SCALE GENOMIC DNA]</scope>
    <source>
        <strain evidence="2">CBS 115656</strain>
    </source>
</reference>
<evidence type="ECO:0000256" key="1">
    <source>
        <dbReference type="SAM" id="MobiDB-lite"/>
    </source>
</evidence>